<dbReference type="InterPro" id="IPR036873">
    <property type="entry name" value="Rhodanese-like_dom_sf"/>
</dbReference>
<keyword evidence="1" id="KW-0472">Membrane</keyword>
<accession>A0A160MIN5</accession>
<dbReference type="SMART" id="SM00450">
    <property type="entry name" value="RHOD"/>
    <property type="match status" value="1"/>
</dbReference>
<dbReference type="AlphaFoldDB" id="A0A160MIN5"/>
<dbReference type="SUPFAM" id="SSF52821">
    <property type="entry name" value="Rhodanese/Cell cycle control phosphatase"/>
    <property type="match status" value="1"/>
</dbReference>
<dbReference type="eggNOG" id="COG0607">
    <property type="taxonomic scope" value="Bacteria"/>
</dbReference>
<evidence type="ECO:0000313" key="3">
    <source>
        <dbReference type="EMBL" id="AND43053.1"/>
    </source>
</evidence>
<dbReference type="Gene3D" id="3.40.250.10">
    <property type="entry name" value="Rhodanese-like domain"/>
    <property type="match status" value="1"/>
</dbReference>
<keyword evidence="1" id="KW-0812">Transmembrane</keyword>
<dbReference type="PROSITE" id="PS50206">
    <property type="entry name" value="RHODANESE_3"/>
    <property type="match status" value="1"/>
</dbReference>
<dbReference type="CDD" id="cd00158">
    <property type="entry name" value="RHOD"/>
    <property type="match status" value="1"/>
</dbReference>
<reference evidence="3 4" key="1">
    <citation type="submission" date="2016-04" db="EMBL/GenBank/DDBJ databases">
        <title>Complete genome sequence of Bacillus oceanisediminis strain 2691.</title>
        <authorList>
            <person name="Jeong H."/>
            <person name="Kim H.J."/>
            <person name="Lee D.-W."/>
        </authorList>
    </citation>
    <scope>NUCLEOTIDE SEQUENCE [LARGE SCALE GENOMIC DNA]</scope>
    <source>
        <strain evidence="3 4">2691</strain>
        <plasmid evidence="4">pbo1</plasmid>
    </source>
</reference>
<sequence>MKIKTIALYLPLVILVLYFGYTQFENNSIKTISINELEQKLQDPKSSNIIFVDVREPHEYEAGHIKGMKNIPLSTLKSDYKGLSKDAEIVLLCRSGKRSLQAANILKDYGYGNVVSVSGGIQEWQGEIIK</sequence>
<evidence type="ECO:0000259" key="2">
    <source>
        <dbReference type="PROSITE" id="PS50206"/>
    </source>
</evidence>
<evidence type="ECO:0000256" key="1">
    <source>
        <dbReference type="SAM" id="Phobius"/>
    </source>
</evidence>
<dbReference type="RefSeq" id="WP_019380827.1">
    <property type="nucleotide sequence ID" value="NZ_CP015507.1"/>
</dbReference>
<proteinExistence type="predicted"/>
<evidence type="ECO:0000313" key="4">
    <source>
        <dbReference type="Proteomes" id="UP000077856"/>
    </source>
</evidence>
<protein>
    <submittedName>
        <fullName evidence="3">Rhodanese</fullName>
    </submittedName>
</protein>
<geneLocation type="plasmid" evidence="4">
    <name>pbo1</name>
</geneLocation>
<dbReference type="EMBL" id="CP015507">
    <property type="protein sequence ID" value="AND43053.1"/>
    <property type="molecule type" value="Genomic_DNA"/>
</dbReference>
<dbReference type="Pfam" id="PF00581">
    <property type="entry name" value="Rhodanese"/>
    <property type="match status" value="1"/>
</dbReference>
<organism evidence="3 4">
    <name type="scientific">Cytobacillus oceanisediminis 2691</name>
    <dbReference type="NCBI Taxonomy" id="1196031"/>
    <lineage>
        <taxon>Bacteria</taxon>
        <taxon>Bacillati</taxon>
        <taxon>Bacillota</taxon>
        <taxon>Bacilli</taxon>
        <taxon>Bacillales</taxon>
        <taxon>Bacillaceae</taxon>
        <taxon>Cytobacillus</taxon>
    </lineage>
</organism>
<dbReference type="InterPro" id="IPR001763">
    <property type="entry name" value="Rhodanese-like_dom"/>
</dbReference>
<name>A0A160MIN5_9BACI</name>
<gene>
    <name evidence="3" type="ORF">A361_28195</name>
</gene>
<dbReference type="KEGG" id="bon:A361_28195"/>
<dbReference type="PANTHER" id="PTHR43031:SF1">
    <property type="entry name" value="PYRIDINE NUCLEOTIDE-DISULPHIDE OXIDOREDUCTASE"/>
    <property type="match status" value="1"/>
</dbReference>
<keyword evidence="1" id="KW-1133">Transmembrane helix</keyword>
<feature type="transmembrane region" description="Helical" evidence="1">
    <location>
        <begin position="6"/>
        <end position="24"/>
    </location>
</feature>
<feature type="domain" description="Rhodanese" evidence="2">
    <location>
        <begin position="45"/>
        <end position="129"/>
    </location>
</feature>
<dbReference type="InterPro" id="IPR050229">
    <property type="entry name" value="GlpE_sulfurtransferase"/>
</dbReference>
<keyword evidence="3" id="KW-0614">Plasmid</keyword>
<dbReference type="Proteomes" id="UP000077856">
    <property type="component" value="Plasmid pBO1"/>
</dbReference>
<dbReference type="PANTHER" id="PTHR43031">
    <property type="entry name" value="FAD-DEPENDENT OXIDOREDUCTASE"/>
    <property type="match status" value="1"/>
</dbReference>